<feature type="compositionally biased region" description="Polar residues" evidence="1">
    <location>
        <begin position="517"/>
        <end position="543"/>
    </location>
</feature>
<dbReference type="PANTHER" id="PTHR45708:SF47">
    <property type="entry name" value="ENDOCHITINASE A"/>
    <property type="match status" value="1"/>
</dbReference>
<protein>
    <recommendedName>
        <fullName evidence="4">Chitinase</fullName>
    </recommendedName>
</protein>
<dbReference type="InterPro" id="IPR050542">
    <property type="entry name" value="Glycosyl_Hydrlase18_Chitinase"/>
</dbReference>
<name>A0A2C5Y5N2_9HYPO</name>
<comment type="caution">
    <text evidence="2">The sequence shown here is derived from an EMBL/GenBank/DDBJ whole genome shotgun (WGS) entry which is preliminary data.</text>
</comment>
<feature type="compositionally biased region" description="Polar residues" evidence="1">
    <location>
        <begin position="705"/>
        <end position="759"/>
    </location>
</feature>
<dbReference type="EMBL" id="NJET01000038">
    <property type="protein sequence ID" value="PHH64007.1"/>
    <property type="molecule type" value="Genomic_DNA"/>
</dbReference>
<dbReference type="SUPFAM" id="SSF51445">
    <property type="entry name" value="(Trans)glycosidases"/>
    <property type="match status" value="1"/>
</dbReference>
<feature type="compositionally biased region" description="Basic and acidic residues" evidence="1">
    <location>
        <begin position="616"/>
        <end position="630"/>
    </location>
</feature>
<evidence type="ECO:0000313" key="2">
    <source>
        <dbReference type="EMBL" id="PHH64007.1"/>
    </source>
</evidence>
<feature type="compositionally biased region" description="Low complexity" evidence="1">
    <location>
        <begin position="688"/>
        <end position="700"/>
    </location>
</feature>
<dbReference type="OrthoDB" id="6020543at2759"/>
<accession>A0A2C5Y5N2</accession>
<gene>
    <name evidence="2" type="ORF">CDD81_5112</name>
</gene>
<sequence>MALQLASTGAYSAFNGYWSSSSGPDLGPYCDSGIQSVTLDLVRVLRAGPSTFTLSSDCWSEGILSNVSSSGQLVDRCLSLKDDIAYCQYKNIQVLVSVTVDDDQLDDAAGKDLAHLVYNSFGTYNNDWNGTRLFGQDVAVNGFNFNISPDFNSRTVLEMINQLRDLDDMLLIAGTSSCPLDSGNAKNHDTVKQLDALFLHYPQSSTCVGTDSATLDNFLAPQNWIQLLTGDKNTGAKLFISLPVSPWAAEADTSLTAKYASDIICKVKDDANFGGVSLWDDGKATSNENGDSVFYQQVLATRNQACSSETKSLDGESIKAESPSAHSLTSAKLVQRKVQQGPPVSNRWNLVEGSTPENQIWEAPPAIVRSCPPGGAICSQQRRVEYRSVTYYIPCRRDQKNARPRRETVTLAQRQSLEEELNQRIEQSLDTARNEYLRLFGERRQQQIAVWKNTLQREAFPAEIEEQNSLMKKADDIEMYRLMENYRRELDLWKARTLEEVARQEQELKNKRPAKRPNSQPVREAAQATSSSWLAQKTASTPLQAKKDFKMNKSSSRKPKVAATLKPESAVGRQQVATKTNTAKKVGAKTVISTNKARPASTKRPEAAKKVHKSYTKPEESRPKAQEASRVKPRPSRSTNLGIPIKKAKMDEVKNPEASTKNAKPSTWKKPDGPISNPRQSTLNKAETSSLSASTKSKASGQGPKPSSSRKAETSSIKPESRQSTEAATATKTQSSRQVTPSLSAFATKVSASRSTVSSKQDKVSTLKAQEPTLKAVSPSPSVSAEQIAVAKMDKVAMLKAFPSSRTSSCGGGGYFVDDEALDDKHA</sequence>
<evidence type="ECO:0000256" key="1">
    <source>
        <dbReference type="SAM" id="MobiDB-lite"/>
    </source>
</evidence>
<dbReference type="InterPro" id="IPR017853">
    <property type="entry name" value="GH"/>
</dbReference>
<evidence type="ECO:0000313" key="3">
    <source>
        <dbReference type="Proteomes" id="UP000226192"/>
    </source>
</evidence>
<dbReference type="Proteomes" id="UP000226192">
    <property type="component" value="Unassembled WGS sequence"/>
</dbReference>
<dbReference type="GO" id="GO:0004568">
    <property type="term" value="F:chitinase activity"/>
    <property type="evidence" value="ECO:0007669"/>
    <property type="project" value="TreeGrafter"/>
</dbReference>
<keyword evidence="3" id="KW-1185">Reference proteome</keyword>
<dbReference type="AlphaFoldDB" id="A0A2C5Y5N2"/>
<dbReference type="STRING" id="1399860.A0A2C5Y5N2"/>
<feature type="compositionally biased region" description="Acidic residues" evidence="1">
    <location>
        <begin position="817"/>
        <end position="827"/>
    </location>
</feature>
<dbReference type="Gene3D" id="3.20.20.80">
    <property type="entry name" value="Glycosidases"/>
    <property type="match status" value="1"/>
</dbReference>
<feature type="compositionally biased region" description="Polar residues" evidence="1">
    <location>
        <begin position="677"/>
        <end position="687"/>
    </location>
</feature>
<dbReference type="PANTHER" id="PTHR45708">
    <property type="entry name" value="ENDOCHITINASE"/>
    <property type="match status" value="1"/>
</dbReference>
<feature type="region of interest" description="Disordered" evidence="1">
    <location>
        <begin position="806"/>
        <end position="827"/>
    </location>
</feature>
<proteinExistence type="predicted"/>
<dbReference type="GO" id="GO:0005576">
    <property type="term" value="C:extracellular region"/>
    <property type="evidence" value="ECO:0007669"/>
    <property type="project" value="TreeGrafter"/>
</dbReference>
<organism evidence="2 3">
    <name type="scientific">Ophiocordyceps australis</name>
    <dbReference type="NCBI Taxonomy" id="1399860"/>
    <lineage>
        <taxon>Eukaryota</taxon>
        <taxon>Fungi</taxon>
        <taxon>Dikarya</taxon>
        <taxon>Ascomycota</taxon>
        <taxon>Pezizomycotina</taxon>
        <taxon>Sordariomycetes</taxon>
        <taxon>Hypocreomycetidae</taxon>
        <taxon>Hypocreales</taxon>
        <taxon>Ophiocordycipitaceae</taxon>
        <taxon>Ophiocordyceps</taxon>
    </lineage>
</organism>
<reference evidence="2 3" key="1">
    <citation type="submission" date="2017-06" db="EMBL/GenBank/DDBJ databases">
        <title>Ant-infecting Ophiocordyceps genomes reveal a high diversity of potential behavioral manipulation genes and a possible major role for enterotoxins.</title>
        <authorList>
            <person name="De Bekker C."/>
            <person name="Evans H.C."/>
            <person name="Brachmann A."/>
            <person name="Hughes D.P."/>
        </authorList>
    </citation>
    <scope>NUCLEOTIDE SEQUENCE [LARGE SCALE GENOMIC DNA]</scope>
    <source>
        <strain evidence="2 3">Map64</strain>
    </source>
</reference>
<evidence type="ECO:0008006" key="4">
    <source>
        <dbReference type="Google" id="ProtNLM"/>
    </source>
</evidence>
<feature type="region of interest" description="Disordered" evidence="1">
    <location>
        <begin position="504"/>
        <end position="767"/>
    </location>
</feature>